<keyword evidence="3" id="KW-1185">Reference proteome</keyword>
<name>A0ABW2BYV3_9PSEU</name>
<dbReference type="Gene3D" id="3.10.129.10">
    <property type="entry name" value="Hotdog Thioesterase"/>
    <property type="match status" value="1"/>
</dbReference>
<dbReference type="InterPro" id="IPR029069">
    <property type="entry name" value="HotDog_dom_sf"/>
</dbReference>
<sequence length="149" mass="16299">MTIDTTAVGTTLRPVDMLVERGRLRLFCTAIGETDPVYTDVSAARAAGHRDLPVPPTFLCAVQHERDDPFDWLRAIGGDLERVLHGEQSFTYHAMAYAGDHLTMSSTITDIYQRKGGALTFIVRDAAIRRGAEAVADLRDVVIVRGDAA</sequence>
<dbReference type="EMBL" id="JBHSXX010000001">
    <property type="protein sequence ID" value="MFC6868131.1"/>
    <property type="molecule type" value="Genomic_DNA"/>
</dbReference>
<feature type="domain" description="FAS1-like dehydratase" evidence="1">
    <location>
        <begin position="7"/>
        <end position="136"/>
    </location>
</feature>
<comment type="caution">
    <text evidence="2">The sequence shown here is derived from an EMBL/GenBank/DDBJ whole genome shotgun (WGS) entry which is preliminary data.</text>
</comment>
<organism evidence="2 3">
    <name type="scientific">Haloechinothrix salitolerans</name>
    <dbReference type="NCBI Taxonomy" id="926830"/>
    <lineage>
        <taxon>Bacteria</taxon>
        <taxon>Bacillati</taxon>
        <taxon>Actinomycetota</taxon>
        <taxon>Actinomycetes</taxon>
        <taxon>Pseudonocardiales</taxon>
        <taxon>Pseudonocardiaceae</taxon>
        <taxon>Haloechinothrix</taxon>
    </lineage>
</organism>
<dbReference type="RefSeq" id="WP_345404736.1">
    <property type="nucleotide sequence ID" value="NZ_BAABLA010000118.1"/>
</dbReference>
<proteinExistence type="predicted"/>
<dbReference type="PIRSF" id="PIRSF018072">
    <property type="entry name" value="UCP018072"/>
    <property type="match status" value="1"/>
</dbReference>
<dbReference type="CDD" id="cd03441">
    <property type="entry name" value="R_hydratase_like"/>
    <property type="match status" value="1"/>
</dbReference>
<accession>A0ABW2BYV3</accession>
<dbReference type="InterPro" id="IPR039569">
    <property type="entry name" value="FAS1-like_DH_region"/>
</dbReference>
<dbReference type="Pfam" id="PF13452">
    <property type="entry name" value="FAS1_DH_region"/>
    <property type="match status" value="1"/>
</dbReference>
<dbReference type="InterPro" id="IPR016709">
    <property type="entry name" value="HadA-like"/>
</dbReference>
<evidence type="ECO:0000313" key="3">
    <source>
        <dbReference type="Proteomes" id="UP001596337"/>
    </source>
</evidence>
<protein>
    <submittedName>
        <fullName evidence="2">MaoC family dehydratase N-terminal domain-containing protein</fullName>
    </submittedName>
</protein>
<evidence type="ECO:0000313" key="2">
    <source>
        <dbReference type="EMBL" id="MFC6868131.1"/>
    </source>
</evidence>
<evidence type="ECO:0000259" key="1">
    <source>
        <dbReference type="Pfam" id="PF13452"/>
    </source>
</evidence>
<gene>
    <name evidence="2" type="ORF">ACFQGD_13365</name>
</gene>
<reference evidence="3" key="1">
    <citation type="journal article" date="2019" name="Int. J. Syst. Evol. Microbiol.">
        <title>The Global Catalogue of Microorganisms (GCM) 10K type strain sequencing project: providing services to taxonomists for standard genome sequencing and annotation.</title>
        <authorList>
            <consortium name="The Broad Institute Genomics Platform"/>
            <consortium name="The Broad Institute Genome Sequencing Center for Infectious Disease"/>
            <person name="Wu L."/>
            <person name="Ma J."/>
        </authorList>
    </citation>
    <scope>NUCLEOTIDE SEQUENCE [LARGE SCALE GENOMIC DNA]</scope>
    <source>
        <strain evidence="3">KCTC 32255</strain>
    </source>
</reference>
<dbReference type="Proteomes" id="UP001596337">
    <property type="component" value="Unassembled WGS sequence"/>
</dbReference>
<dbReference type="SUPFAM" id="SSF54637">
    <property type="entry name" value="Thioesterase/thiol ester dehydrase-isomerase"/>
    <property type="match status" value="1"/>
</dbReference>